<feature type="signal peptide" evidence="1">
    <location>
        <begin position="1"/>
        <end position="32"/>
    </location>
</feature>
<dbReference type="PANTHER" id="PTHR35547">
    <property type="entry name" value="OS06G0249350 PROTEIN-RELATED"/>
    <property type="match status" value="1"/>
</dbReference>
<dbReference type="AlphaFoldDB" id="A0A4V6DDE6"/>
<accession>A0A4V6DDE6</accession>
<dbReference type="Gramene" id="TKW41486">
    <property type="protein sequence ID" value="TKW41486"/>
    <property type="gene ID" value="SEVIR_1G319500v2"/>
</dbReference>
<protein>
    <submittedName>
        <fullName evidence="2">Uncharacterized protein</fullName>
    </submittedName>
</protein>
<proteinExistence type="predicted"/>
<evidence type="ECO:0000313" key="3">
    <source>
        <dbReference type="Proteomes" id="UP000298652"/>
    </source>
</evidence>
<dbReference type="Proteomes" id="UP000298652">
    <property type="component" value="Chromosome 1"/>
</dbReference>
<keyword evidence="1" id="KW-0732">Signal</keyword>
<organism evidence="2 3">
    <name type="scientific">Setaria viridis</name>
    <name type="common">Green bristlegrass</name>
    <name type="synonym">Setaria italica subsp. viridis</name>
    <dbReference type="NCBI Taxonomy" id="4556"/>
    <lineage>
        <taxon>Eukaryota</taxon>
        <taxon>Viridiplantae</taxon>
        <taxon>Streptophyta</taxon>
        <taxon>Embryophyta</taxon>
        <taxon>Tracheophyta</taxon>
        <taxon>Spermatophyta</taxon>
        <taxon>Magnoliopsida</taxon>
        <taxon>Liliopsida</taxon>
        <taxon>Poales</taxon>
        <taxon>Poaceae</taxon>
        <taxon>PACMAD clade</taxon>
        <taxon>Panicoideae</taxon>
        <taxon>Panicodae</taxon>
        <taxon>Paniceae</taxon>
        <taxon>Cenchrinae</taxon>
        <taxon>Setaria</taxon>
    </lineage>
</organism>
<evidence type="ECO:0000256" key="1">
    <source>
        <dbReference type="SAM" id="SignalP"/>
    </source>
</evidence>
<dbReference type="EMBL" id="CM016552">
    <property type="protein sequence ID" value="TKW41486.1"/>
    <property type="molecule type" value="Genomic_DNA"/>
</dbReference>
<evidence type="ECO:0000313" key="2">
    <source>
        <dbReference type="EMBL" id="TKW41486.1"/>
    </source>
</evidence>
<dbReference type="OMA" id="NPHCHHR"/>
<feature type="chain" id="PRO_5020514493" evidence="1">
    <location>
        <begin position="33"/>
        <end position="88"/>
    </location>
</feature>
<gene>
    <name evidence="2" type="ORF">SEVIR_1G319500v2</name>
</gene>
<sequence>MQQLVRMAMARKSFVLPLLMAVLMLLVVSGSARRLEGGDNWAGGEAASSFGHPIIQFLKRLYLQQLSGPCLDPGTNNPTAPPSCPPHP</sequence>
<name>A0A4V6DDE6_SETVI</name>
<dbReference type="PANTHER" id="PTHR35547:SF8">
    <property type="match status" value="1"/>
</dbReference>
<reference evidence="2" key="1">
    <citation type="submission" date="2019-03" db="EMBL/GenBank/DDBJ databases">
        <title>WGS assembly of Setaria viridis.</title>
        <authorList>
            <person name="Huang P."/>
            <person name="Jenkins J."/>
            <person name="Grimwood J."/>
            <person name="Barry K."/>
            <person name="Healey A."/>
            <person name="Mamidi S."/>
            <person name="Sreedasyam A."/>
            <person name="Shu S."/>
            <person name="Feldman M."/>
            <person name="Wu J."/>
            <person name="Yu Y."/>
            <person name="Chen C."/>
            <person name="Johnson J."/>
            <person name="Rokhsar D."/>
            <person name="Baxter I."/>
            <person name="Schmutz J."/>
            <person name="Brutnell T."/>
            <person name="Kellogg E."/>
        </authorList>
    </citation>
    <scope>NUCLEOTIDE SEQUENCE [LARGE SCALE GENOMIC DNA]</scope>
</reference>
<keyword evidence="3" id="KW-1185">Reference proteome</keyword>